<comment type="caution">
    <text evidence="7">The sequence shown here is derived from an EMBL/GenBank/DDBJ whole genome shotgun (WGS) entry which is preliminary data.</text>
</comment>
<dbReference type="OrthoDB" id="2113957at2759"/>
<dbReference type="Proteomes" id="UP000439903">
    <property type="component" value="Unassembled WGS sequence"/>
</dbReference>
<gene>
    <name evidence="7" type="ORF">F8M41_000226</name>
</gene>
<dbReference type="GO" id="GO:0006508">
    <property type="term" value="P:proteolysis"/>
    <property type="evidence" value="ECO:0007669"/>
    <property type="project" value="UniProtKB-KW"/>
</dbReference>
<evidence type="ECO:0000256" key="2">
    <source>
        <dbReference type="ARBA" id="ARBA00022670"/>
    </source>
</evidence>
<dbReference type="Pfam" id="PF00877">
    <property type="entry name" value="NLPC_P60"/>
    <property type="match status" value="1"/>
</dbReference>
<dbReference type="InterPro" id="IPR000064">
    <property type="entry name" value="NLP_P60_dom"/>
</dbReference>
<reference evidence="7 8" key="1">
    <citation type="journal article" date="2019" name="Environ. Microbiol.">
        <title>At the nexus of three kingdoms: the genome of the mycorrhizal fungus Gigaspora margarita provides insights into plant, endobacterial and fungal interactions.</title>
        <authorList>
            <person name="Venice F."/>
            <person name="Ghignone S."/>
            <person name="Salvioli di Fossalunga A."/>
            <person name="Amselem J."/>
            <person name="Novero M."/>
            <person name="Xianan X."/>
            <person name="Sedzielewska Toro K."/>
            <person name="Morin E."/>
            <person name="Lipzen A."/>
            <person name="Grigoriev I.V."/>
            <person name="Henrissat B."/>
            <person name="Martin F.M."/>
            <person name="Bonfante P."/>
        </authorList>
    </citation>
    <scope>NUCLEOTIDE SEQUENCE [LARGE SCALE GENOMIC DNA]</scope>
    <source>
        <strain evidence="7 8">BEG34</strain>
    </source>
</reference>
<name>A0A8H3XIV9_GIGMA</name>
<evidence type="ECO:0000313" key="8">
    <source>
        <dbReference type="Proteomes" id="UP000439903"/>
    </source>
</evidence>
<comment type="similarity">
    <text evidence="1">Belongs to the peptidase C40 family.</text>
</comment>
<feature type="domain" description="NlpC/P60" evidence="6">
    <location>
        <begin position="34"/>
        <end position="177"/>
    </location>
</feature>
<keyword evidence="5" id="KW-0732">Signal</keyword>
<keyword evidence="4" id="KW-0788">Thiol protease</keyword>
<evidence type="ECO:0000256" key="5">
    <source>
        <dbReference type="SAM" id="SignalP"/>
    </source>
</evidence>
<dbReference type="SUPFAM" id="SSF54001">
    <property type="entry name" value="Cysteine proteinases"/>
    <property type="match status" value="1"/>
</dbReference>
<evidence type="ECO:0000313" key="7">
    <source>
        <dbReference type="EMBL" id="KAF0462935.1"/>
    </source>
</evidence>
<sequence>MRFIFFIIFLLSPLVFGRDSRKCLEVSHSRDGLKLAAQWVVDSNKSITYTNETLRWSGINNYNCPKVNVPSYADCSSFVAWLYWSVFGVYPDYLNDQNWASGYTGTMADHGEKVSLSNAQPGDIVLYGAKYPYNHTAIYVGNNQVVNFGATGPAKLLNIDLNNYFGNNYHIRTYQDFFAVGTSCNDLQGTCIDTDVTKCAKPLITELVNASVTRPLTALQQWLRKFYIDLLRKSQQHFNSGLTAVYDLLIRKGRLKFTLVGLDNVFLGVRNANNEISYSVGTLKKIGEPVMLSVHKKDDAYLSVNNDPISSNRS</sequence>
<evidence type="ECO:0000256" key="1">
    <source>
        <dbReference type="ARBA" id="ARBA00007074"/>
    </source>
</evidence>
<feature type="signal peptide" evidence="5">
    <location>
        <begin position="1"/>
        <end position="17"/>
    </location>
</feature>
<protein>
    <submittedName>
        <fullName evidence="7">N-terminal domain of peptidoglycan hydrolase CwlO-containing protein</fullName>
    </submittedName>
</protein>
<evidence type="ECO:0000256" key="3">
    <source>
        <dbReference type="ARBA" id="ARBA00022801"/>
    </source>
</evidence>
<keyword evidence="8" id="KW-1185">Reference proteome</keyword>
<dbReference type="AlphaFoldDB" id="A0A8H3XIV9"/>
<accession>A0A8H3XIV9</accession>
<proteinExistence type="inferred from homology"/>
<feature type="chain" id="PRO_5034156089" evidence="5">
    <location>
        <begin position="18"/>
        <end position="314"/>
    </location>
</feature>
<dbReference type="EMBL" id="WTPW01001008">
    <property type="protein sequence ID" value="KAF0462935.1"/>
    <property type="molecule type" value="Genomic_DNA"/>
</dbReference>
<dbReference type="GO" id="GO:0008234">
    <property type="term" value="F:cysteine-type peptidase activity"/>
    <property type="evidence" value="ECO:0007669"/>
    <property type="project" value="UniProtKB-KW"/>
</dbReference>
<keyword evidence="3 7" id="KW-0378">Hydrolase</keyword>
<organism evidence="7 8">
    <name type="scientific">Gigaspora margarita</name>
    <dbReference type="NCBI Taxonomy" id="4874"/>
    <lineage>
        <taxon>Eukaryota</taxon>
        <taxon>Fungi</taxon>
        <taxon>Fungi incertae sedis</taxon>
        <taxon>Mucoromycota</taxon>
        <taxon>Glomeromycotina</taxon>
        <taxon>Glomeromycetes</taxon>
        <taxon>Diversisporales</taxon>
        <taxon>Gigasporaceae</taxon>
        <taxon>Gigaspora</taxon>
    </lineage>
</organism>
<dbReference type="Gene3D" id="3.90.1720.10">
    <property type="entry name" value="endopeptidase domain like (from Nostoc punctiforme)"/>
    <property type="match status" value="1"/>
</dbReference>
<keyword evidence="2" id="KW-0645">Protease</keyword>
<dbReference type="PROSITE" id="PS51935">
    <property type="entry name" value="NLPC_P60"/>
    <property type="match status" value="1"/>
</dbReference>
<evidence type="ECO:0000256" key="4">
    <source>
        <dbReference type="ARBA" id="ARBA00022807"/>
    </source>
</evidence>
<dbReference type="InterPro" id="IPR038765">
    <property type="entry name" value="Papain-like_cys_pep_sf"/>
</dbReference>
<evidence type="ECO:0000259" key="6">
    <source>
        <dbReference type="PROSITE" id="PS51935"/>
    </source>
</evidence>